<dbReference type="InterPro" id="IPR050204">
    <property type="entry name" value="AraC_XylS_family_regulators"/>
</dbReference>
<feature type="domain" description="HTH araC/xylS-type" evidence="4">
    <location>
        <begin position="195"/>
        <end position="293"/>
    </location>
</feature>
<dbReference type="InterPro" id="IPR018062">
    <property type="entry name" value="HTH_AraC-typ_CS"/>
</dbReference>
<dbReference type="InterPro" id="IPR009057">
    <property type="entry name" value="Homeodomain-like_sf"/>
</dbReference>
<accession>A0A365QGL5</accession>
<dbReference type="EMBL" id="QMFZ01000080">
    <property type="protein sequence ID" value="RBB31663.1"/>
    <property type="molecule type" value="Genomic_DNA"/>
</dbReference>
<dbReference type="RefSeq" id="WP_113048085.1">
    <property type="nucleotide sequence ID" value="NZ_QMFZ01000080.1"/>
</dbReference>
<comment type="caution">
    <text evidence="5">The sequence shown here is derived from an EMBL/GenBank/DDBJ whole genome shotgun (WGS) entry which is preliminary data.</text>
</comment>
<dbReference type="PROSITE" id="PS01124">
    <property type="entry name" value="HTH_ARAC_FAMILY_2"/>
    <property type="match status" value="1"/>
</dbReference>
<proteinExistence type="predicted"/>
<dbReference type="GO" id="GO:0043565">
    <property type="term" value="F:sequence-specific DNA binding"/>
    <property type="evidence" value="ECO:0007669"/>
    <property type="project" value="InterPro"/>
</dbReference>
<name>A0A365QGL5_9BURK</name>
<dbReference type="Proteomes" id="UP000252458">
    <property type="component" value="Unassembled WGS sequence"/>
</dbReference>
<organism evidence="5 6">
    <name type="scientific">Burkholderia reimsis</name>
    <dbReference type="NCBI Taxonomy" id="2234132"/>
    <lineage>
        <taxon>Bacteria</taxon>
        <taxon>Pseudomonadati</taxon>
        <taxon>Pseudomonadota</taxon>
        <taxon>Betaproteobacteria</taxon>
        <taxon>Burkholderiales</taxon>
        <taxon>Burkholderiaceae</taxon>
        <taxon>Burkholderia</taxon>
    </lineage>
</organism>
<gene>
    <name evidence="5" type="ORF">DPV79_40700</name>
</gene>
<keyword evidence="3" id="KW-0804">Transcription</keyword>
<dbReference type="PROSITE" id="PS00041">
    <property type="entry name" value="HTH_ARAC_FAMILY_1"/>
    <property type="match status" value="1"/>
</dbReference>
<evidence type="ECO:0000256" key="1">
    <source>
        <dbReference type="ARBA" id="ARBA00023015"/>
    </source>
</evidence>
<dbReference type="Gene3D" id="1.10.10.60">
    <property type="entry name" value="Homeodomain-like"/>
    <property type="match status" value="2"/>
</dbReference>
<evidence type="ECO:0000313" key="5">
    <source>
        <dbReference type="EMBL" id="RBB31663.1"/>
    </source>
</evidence>
<dbReference type="PANTHER" id="PTHR46796">
    <property type="entry name" value="HTH-TYPE TRANSCRIPTIONAL ACTIVATOR RHAS-RELATED"/>
    <property type="match status" value="1"/>
</dbReference>
<dbReference type="GO" id="GO:0003700">
    <property type="term" value="F:DNA-binding transcription factor activity"/>
    <property type="evidence" value="ECO:0007669"/>
    <property type="project" value="InterPro"/>
</dbReference>
<dbReference type="SUPFAM" id="SSF46689">
    <property type="entry name" value="Homeodomain-like"/>
    <property type="match status" value="2"/>
</dbReference>
<protein>
    <submittedName>
        <fullName evidence="5">AraC family transcriptional regulator</fullName>
    </submittedName>
</protein>
<dbReference type="PANTHER" id="PTHR46796:SF7">
    <property type="entry name" value="ARAC FAMILY TRANSCRIPTIONAL REGULATOR"/>
    <property type="match status" value="1"/>
</dbReference>
<evidence type="ECO:0000259" key="4">
    <source>
        <dbReference type="PROSITE" id="PS01124"/>
    </source>
</evidence>
<keyword evidence="2" id="KW-0238">DNA-binding</keyword>
<evidence type="ECO:0000313" key="6">
    <source>
        <dbReference type="Proteomes" id="UP000252458"/>
    </source>
</evidence>
<dbReference type="SMART" id="SM00342">
    <property type="entry name" value="HTH_ARAC"/>
    <property type="match status" value="1"/>
</dbReference>
<evidence type="ECO:0000256" key="3">
    <source>
        <dbReference type="ARBA" id="ARBA00023163"/>
    </source>
</evidence>
<keyword evidence="1" id="KW-0805">Transcription regulation</keyword>
<dbReference type="Pfam" id="PF12852">
    <property type="entry name" value="Cupin_6"/>
    <property type="match status" value="1"/>
</dbReference>
<keyword evidence="6" id="KW-1185">Reference proteome</keyword>
<reference evidence="5 6" key="1">
    <citation type="submission" date="2018-06" db="EMBL/GenBank/DDBJ databases">
        <title>Draft genome sequence of Burkholderia reimsis strain BE51 isolated from a French agricultural soil.</title>
        <authorList>
            <person name="Esmaeel Q."/>
        </authorList>
    </citation>
    <scope>NUCLEOTIDE SEQUENCE [LARGE SCALE GENOMIC DNA]</scope>
    <source>
        <strain evidence="5 6">BE51</strain>
    </source>
</reference>
<evidence type="ECO:0000256" key="2">
    <source>
        <dbReference type="ARBA" id="ARBA00023125"/>
    </source>
</evidence>
<dbReference type="InterPro" id="IPR032783">
    <property type="entry name" value="AraC_lig"/>
</dbReference>
<dbReference type="AlphaFoldDB" id="A0A365QGL5"/>
<dbReference type="InterPro" id="IPR018060">
    <property type="entry name" value="HTH_AraC"/>
</dbReference>
<sequence length="298" mass="32547">MTEPGKNLTIFPDRALAGLANGDLLSQVLARMRMTGDRIFSSMLQPFAQLDMSARAAHAYAVMEGVVQIAGDEAGASEIRSGELLLLPRGPGSLRISALDQPANVVVCHFWFDPASQPDLLLTLPAMIHLRQAETCDWLPNIMQFLLHEADNDEAGSALMVSRMIDLVVVRALRAWVHHGHASNWLGGLADKRIARALKAIHEQSPRGLTIDGLAAVAGMSRSNFCERFHALVGKSPLRYRNEWRLSVARDMLAKGDARVGEVGRSVGYESEAAFSRAYKAYFGHAPREAKPSITPAE</sequence>
<dbReference type="Pfam" id="PF12833">
    <property type="entry name" value="HTH_18"/>
    <property type="match status" value="1"/>
</dbReference>